<organism evidence="1 2">
    <name type="scientific">Cetraspora pellucida</name>
    <dbReference type="NCBI Taxonomy" id="1433469"/>
    <lineage>
        <taxon>Eukaryota</taxon>
        <taxon>Fungi</taxon>
        <taxon>Fungi incertae sedis</taxon>
        <taxon>Mucoromycota</taxon>
        <taxon>Glomeromycotina</taxon>
        <taxon>Glomeromycetes</taxon>
        <taxon>Diversisporales</taxon>
        <taxon>Gigasporaceae</taxon>
        <taxon>Cetraspora</taxon>
    </lineage>
</organism>
<dbReference type="EMBL" id="CAJVPW010011457">
    <property type="protein sequence ID" value="CAG8625941.1"/>
    <property type="molecule type" value="Genomic_DNA"/>
</dbReference>
<accession>A0ACA9N1Q3</accession>
<reference evidence="1" key="1">
    <citation type="submission" date="2021-06" db="EMBL/GenBank/DDBJ databases">
        <authorList>
            <person name="Kallberg Y."/>
            <person name="Tangrot J."/>
            <person name="Rosling A."/>
        </authorList>
    </citation>
    <scope>NUCLEOTIDE SEQUENCE</scope>
    <source>
        <strain evidence="1">28 12/20/2015</strain>
    </source>
</reference>
<keyword evidence="2" id="KW-1185">Reference proteome</keyword>
<sequence>MPNTFQEVIDRAQTCEVTFVRRSSVCKPAVYYQLAYAAIQASILLPYQPMYPMNQLVALAITICL</sequence>
<comment type="caution">
    <text evidence="1">The sequence shown here is derived from an EMBL/GenBank/DDBJ whole genome shotgun (WGS) entry which is preliminary data.</text>
</comment>
<evidence type="ECO:0000313" key="1">
    <source>
        <dbReference type="EMBL" id="CAG8625941.1"/>
    </source>
</evidence>
<protein>
    <submittedName>
        <fullName evidence="1">15727_t:CDS:1</fullName>
    </submittedName>
</protein>
<gene>
    <name evidence="1" type="ORF">SPELUC_LOCUS8048</name>
</gene>
<evidence type="ECO:0000313" key="2">
    <source>
        <dbReference type="Proteomes" id="UP000789366"/>
    </source>
</evidence>
<feature type="non-terminal residue" evidence="1">
    <location>
        <position position="65"/>
    </location>
</feature>
<name>A0ACA9N1Q3_9GLOM</name>
<proteinExistence type="predicted"/>
<dbReference type="Proteomes" id="UP000789366">
    <property type="component" value="Unassembled WGS sequence"/>
</dbReference>